<feature type="domain" description="ABC3 transporter permease C-terminal" evidence="8">
    <location>
        <begin position="337"/>
        <end position="463"/>
    </location>
</feature>
<sequence length="471" mass="50175">MSPTLDFRLALRNLLRNRRRSITTLLALIVGVCAILLFGGYSKDITYGLQTDFVQRSGHLQIQRQGYFLRGSGNSSAYGIPDYDALIARVRQDPQLAPMLVVVTPTLQLGGIAGNFPAGISRTVMVHGMQAQEQSRMRLWNDYGFPVQPKPVALAGTPENAIVVGQGVARVLHLCEALKVPDCDDGEAAPAAAASAPGGETPDDIAALTQLEAAAAPQAAAGGTQIEILAASTHGAPNVGSFNVASAELQGVKELDDVHVAMHLPRAQRLVYGSERPQVTAILVQLKHTSQMPAAQARLRELLDASPGGRQLEILDFATLNPFYEQTNRMFGAIFGFVFVLIGVIVLFIVSNTMSMSIVERTIEIGTLRAIGTRRAGIQGLFLCEGLLLGLAGAALGVLVALAVGWVINRSGLTWMPPARVDAVPLTVRVWGEWAQIAGAFAGLVLVAAVSAWLPARRAARMHIVDALRHA</sequence>
<feature type="transmembrane region" description="Helical" evidence="7">
    <location>
        <begin position="381"/>
        <end position="408"/>
    </location>
</feature>
<evidence type="ECO:0000256" key="4">
    <source>
        <dbReference type="ARBA" id="ARBA00022692"/>
    </source>
</evidence>
<evidence type="ECO:0000259" key="8">
    <source>
        <dbReference type="Pfam" id="PF02687"/>
    </source>
</evidence>
<feature type="transmembrane region" description="Helical" evidence="7">
    <location>
        <begin position="21"/>
        <end position="41"/>
    </location>
</feature>
<keyword evidence="10" id="KW-1185">Reference proteome</keyword>
<evidence type="ECO:0000256" key="5">
    <source>
        <dbReference type="ARBA" id="ARBA00022989"/>
    </source>
</evidence>
<keyword evidence="4 7" id="KW-0812">Transmembrane</keyword>
<dbReference type="InterPro" id="IPR003838">
    <property type="entry name" value="ABC3_permease_C"/>
</dbReference>
<comment type="similarity">
    <text evidence="2">Belongs to the ABC-4 integral membrane protein family. LolC/E subfamily.</text>
</comment>
<evidence type="ECO:0000313" key="9">
    <source>
        <dbReference type="EMBL" id="MEF7614659.1"/>
    </source>
</evidence>
<evidence type="ECO:0000256" key="1">
    <source>
        <dbReference type="ARBA" id="ARBA00004651"/>
    </source>
</evidence>
<dbReference type="Proteomes" id="UP001336250">
    <property type="component" value="Unassembled WGS sequence"/>
</dbReference>
<dbReference type="GO" id="GO:0098797">
    <property type="term" value="C:plasma membrane protein complex"/>
    <property type="evidence" value="ECO:0007669"/>
    <property type="project" value="TreeGrafter"/>
</dbReference>
<dbReference type="PANTHER" id="PTHR30489:SF0">
    <property type="entry name" value="LIPOPROTEIN-RELEASING SYSTEM TRANSMEMBRANE PROTEIN LOLE"/>
    <property type="match status" value="1"/>
</dbReference>
<keyword evidence="5 7" id="KW-1133">Transmembrane helix</keyword>
<reference evidence="9 10" key="1">
    <citation type="submission" date="2024-02" db="EMBL/GenBank/DDBJ databases">
        <title>Genome sequence of Aquincola sp. MAHUQ-54.</title>
        <authorList>
            <person name="Huq M.A."/>
        </authorList>
    </citation>
    <scope>NUCLEOTIDE SEQUENCE [LARGE SCALE GENOMIC DNA]</scope>
    <source>
        <strain evidence="9 10">MAHUQ-54</strain>
    </source>
</reference>
<keyword evidence="6 7" id="KW-0472">Membrane</keyword>
<evidence type="ECO:0000256" key="3">
    <source>
        <dbReference type="ARBA" id="ARBA00022475"/>
    </source>
</evidence>
<accession>A0AAW9QGZ6</accession>
<dbReference type="EMBL" id="JAZIBG010000028">
    <property type="protein sequence ID" value="MEF7614659.1"/>
    <property type="molecule type" value="Genomic_DNA"/>
</dbReference>
<evidence type="ECO:0000256" key="6">
    <source>
        <dbReference type="ARBA" id="ARBA00023136"/>
    </source>
</evidence>
<dbReference type="GO" id="GO:0044874">
    <property type="term" value="P:lipoprotein localization to outer membrane"/>
    <property type="evidence" value="ECO:0007669"/>
    <property type="project" value="TreeGrafter"/>
</dbReference>
<feature type="transmembrane region" description="Helical" evidence="7">
    <location>
        <begin position="330"/>
        <end position="351"/>
    </location>
</feature>
<organism evidence="9 10">
    <name type="scientific">Aquincola agrisoli</name>
    <dbReference type="NCBI Taxonomy" id="3119538"/>
    <lineage>
        <taxon>Bacteria</taxon>
        <taxon>Pseudomonadati</taxon>
        <taxon>Pseudomonadota</taxon>
        <taxon>Betaproteobacteria</taxon>
        <taxon>Burkholderiales</taxon>
        <taxon>Sphaerotilaceae</taxon>
        <taxon>Aquincola</taxon>
    </lineage>
</organism>
<dbReference type="RefSeq" id="WP_332289689.1">
    <property type="nucleotide sequence ID" value="NZ_JAZIBG010000028.1"/>
</dbReference>
<evidence type="ECO:0000256" key="2">
    <source>
        <dbReference type="ARBA" id="ARBA00005236"/>
    </source>
</evidence>
<comment type="subcellular location">
    <subcellularLocation>
        <location evidence="1">Cell membrane</location>
        <topology evidence="1">Multi-pass membrane protein</topology>
    </subcellularLocation>
</comment>
<name>A0AAW9QGZ6_9BURK</name>
<dbReference type="InterPro" id="IPR051447">
    <property type="entry name" value="Lipoprotein-release_system"/>
</dbReference>
<dbReference type="AlphaFoldDB" id="A0AAW9QGZ6"/>
<comment type="caution">
    <text evidence="9">The sequence shown here is derived from an EMBL/GenBank/DDBJ whole genome shotgun (WGS) entry which is preliminary data.</text>
</comment>
<proteinExistence type="inferred from homology"/>
<evidence type="ECO:0000256" key="7">
    <source>
        <dbReference type="SAM" id="Phobius"/>
    </source>
</evidence>
<protein>
    <submittedName>
        <fullName evidence="9">FtsX-like permease family protein</fullName>
    </submittedName>
</protein>
<dbReference type="PANTHER" id="PTHR30489">
    <property type="entry name" value="LIPOPROTEIN-RELEASING SYSTEM TRANSMEMBRANE PROTEIN LOLE"/>
    <property type="match status" value="1"/>
</dbReference>
<dbReference type="Pfam" id="PF02687">
    <property type="entry name" value="FtsX"/>
    <property type="match status" value="1"/>
</dbReference>
<feature type="transmembrane region" description="Helical" evidence="7">
    <location>
        <begin position="434"/>
        <end position="454"/>
    </location>
</feature>
<gene>
    <name evidence="9" type="ORF">V4F39_12125</name>
</gene>
<keyword evidence="3" id="KW-1003">Cell membrane</keyword>
<evidence type="ECO:0000313" key="10">
    <source>
        <dbReference type="Proteomes" id="UP001336250"/>
    </source>
</evidence>